<accession>A0A7W5ZX98</accession>
<gene>
    <name evidence="2" type="ORF">GGQ88_002433</name>
</gene>
<evidence type="ECO:0000313" key="2">
    <source>
        <dbReference type="EMBL" id="MBB3861161.1"/>
    </source>
</evidence>
<dbReference type="EMBL" id="JACICY010000005">
    <property type="protein sequence ID" value="MBB3861161.1"/>
    <property type="molecule type" value="Genomic_DNA"/>
</dbReference>
<dbReference type="PROSITE" id="PS51257">
    <property type="entry name" value="PROKAR_LIPOPROTEIN"/>
    <property type="match status" value="1"/>
</dbReference>
<comment type="caution">
    <text evidence="2">The sequence shown here is derived from an EMBL/GenBank/DDBJ whole genome shotgun (WGS) entry which is preliminary data.</text>
</comment>
<name>A0A7W5ZX98_9SPHN</name>
<dbReference type="RefSeq" id="WP_183613517.1">
    <property type="nucleotide sequence ID" value="NZ_JACICY010000005.1"/>
</dbReference>
<organism evidence="2 3">
    <name type="scientific">Novosphingobium hassiacum</name>
    <dbReference type="NCBI Taxonomy" id="173676"/>
    <lineage>
        <taxon>Bacteria</taxon>
        <taxon>Pseudomonadati</taxon>
        <taxon>Pseudomonadota</taxon>
        <taxon>Alphaproteobacteria</taxon>
        <taxon>Sphingomonadales</taxon>
        <taxon>Sphingomonadaceae</taxon>
        <taxon>Novosphingobium</taxon>
    </lineage>
</organism>
<sequence length="132" mass="14068">MNHKILALAALPALALSACTIIPPAVEQAPPPQSDGFAQIGQTIRVGALTIRPDAINEDSRCPMNARCVWAGRVIVAATVMQNGESTFRNFTLGEPASDGLMLDTVEPGRTTLEGAIPPASYRFHFSITPRQ</sequence>
<reference evidence="2 3" key="1">
    <citation type="submission" date="2020-08" db="EMBL/GenBank/DDBJ databases">
        <title>Genomic Encyclopedia of Type Strains, Phase IV (KMG-IV): sequencing the most valuable type-strain genomes for metagenomic binning, comparative biology and taxonomic classification.</title>
        <authorList>
            <person name="Goeker M."/>
        </authorList>
    </citation>
    <scope>NUCLEOTIDE SEQUENCE [LARGE SCALE GENOMIC DNA]</scope>
    <source>
        <strain evidence="2 3">DSM 14552</strain>
    </source>
</reference>
<dbReference type="Proteomes" id="UP000562395">
    <property type="component" value="Unassembled WGS sequence"/>
</dbReference>
<dbReference type="AlphaFoldDB" id="A0A7W5ZX98"/>
<keyword evidence="3" id="KW-1185">Reference proteome</keyword>
<feature type="signal peptide" evidence="1">
    <location>
        <begin position="1"/>
        <end position="18"/>
    </location>
</feature>
<evidence type="ECO:0008006" key="4">
    <source>
        <dbReference type="Google" id="ProtNLM"/>
    </source>
</evidence>
<protein>
    <recommendedName>
        <fullName evidence="4">Lipoprotein</fullName>
    </recommendedName>
</protein>
<keyword evidence="1" id="KW-0732">Signal</keyword>
<proteinExistence type="predicted"/>
<evidence type="ECO:0000313" key="3">
    <source>
        <dbReference type="Proteomes" id="UP000562395"/>
    </source>
</evidence>
<feature type="chain" id="PRO_5031004740" description="Lipoprotein" evidence="1">
    <location>
        <begin position="19"/>
        <end position="132"/>
    </location>
</feature>
<evidence type="ECO:0000256" key="1">
    <source>
        <dbReference type="SAM" id="SignalP"/>
    </source>
</evidence>